<dbReference type="PANTHER" id="PTHR37540:SF5">
    <property type="entry name" value="TRANSCRIPTION FACTOR DOMAIN-CONTAINING PROTEIN"/>
    <property type="match status" value="1"/>
</dbReference>
<name>A0ABR4KDY5_9EURO</name>
<reference evidence="1 2" key="1">
    <citation type="submission" date="2024-07" db="EMBL/GenBank/DDBJ databases">
        <title>Section-level genome sequencing and comparative genomics of Aspergillus sections Usti and Cavernicolus.</title>
        <authorList>
            <consortium name="Lawrence Berkeley National Laboratory"/>
            <person name="Nybo J.L."/>
            <person name="Vesth T.C."/>
            <person name="Theobald S."/>
            <person name="Frisvad J.C."/>
            <person name="Larsen T.O."/>
            <person name="Kjaerboelling I."/>
            <person name="Rothschild-Mancinelli K."/>
            <person name="Lyhne E.K."/>
            <person name="Kogle M.E."/>
            <person name="Barry K."/>
            <person name="Clum A."/>
            <person name="Na H."/>
            <person name="Ledsgaard L."/>
            <person name="Lin J."/>
            <person name="Lipzen A."/>
            <person name="Kuo A."/>
            <person name="Riley R."/>
            <person name="Mondo S."/>
            <person name="LaButti K."/>
            <person name="Haridas S."/>
            <person name="Pangalinan J."/>
            <person name="Salamov A.A."/>
            <person name="Simmons B.A."/>
            <person name="Magnuson J.K."/>
            <person name="Chen J."/>
            <person name="Drula E."/>
            <person name="Henrissat B."/>
            <person name="Wiebenga A."/>
            <person name="Lubbers R.J."/>
            <person name="Gomes A.C."/>
            <person name="Macurrencykelacurrency M.R."/>
            <person name="Stajich J."/>
            <person name="Grigoriev I.V."/>
            <person name="Mortensen U.H."/>
            <person name="De vries R.P."/>
            <person name="Baker S.E."/>
            <person name="Andersen M.R."/>
        </authorList>
    </citation>
    <scope>NUCLEOTIDE SEQUENCE [LARGE SCALE GENOMIC DNA]</scope>
    <source>
        <strain evidence="1 2">CBS 756.74</strain>
    </source>
</reference>
<gene>
    <name evidence="1" type="ORF">BJX68DRAFT_266712</name>
</gene>
<dbReference type="EMBL" id="JBFXLR010000020">
    <property type="protein sequence ID" value="KAL2850506.1"/>
    <property type="molecule type" value="Genomic_DNA"/>
</dbReference>
<evidence type="ECO:0000313" key="2">
    <source>
        <dbReference type="Proteomes" id="UP001610444"/>
    </source>
</evidence>
<organism evidence="1 2">
    <name type="scientific">Aspergillus pseudodeflectus</name>
    <dbReference type="NCBI Taxonomy" id="176178"/>
    <lineage>
        <taxon>Eukaryota</taxon>
        <taxon>Fungi</taxon>
        <taxon>Dikarya</taxon>
        <taxon>Ascomycota</taxon>
        <taxon>Pezizomycotina</taxon>
        <taxon>Eurotiomycetes</taxon>
        <taxon>Eurotiomycetidae</taxon>
        <taxon>Eurotiales</taxon>
        <taxon>Aspergillaceae</taxon>
        <taxon>Aspergillus</taxon>
        <taxon>Aspergillus subgen. Nidulantes</taxon>
    </lineage>
</organism>
<accession>A0ABR4KDY5</accession>
<dbReference type="RefSeq" id="XP_070899375.1">
    <property type="nucleotide sequence ID" value="XM_071045596.1"/>
</dbReference>
<dbReference type="GeneID" id="98160760"/>
<comment type="caution">
    <text evidence="1">The sequence shown here is derived from an EMBL/GenBank/DDBJ whole genome shotgun (WGS) entry which is preliminary data.</text>
</comment>
<protein>
    <submittedName>
        <fullName evidence="1">Uncharacterized protein</fullName>
    </submittedName>
</protein>
<keyword evidence="2" id="KW-1185">Reference proteome</keyword>
<proteinExistence type="predicted"/>
<dbReference type="Proteomes" id="UP001610444">
    <property type="component" value="Unassembled WGS sequence"/>
</dbReference>
<sequence>MILTSLSFVGLRFNTAPWHTQIHPTLKSLLEAFRRLIRHLRIGTLFPEVTTPTDNNLFVIIQHQLLSTHYSHTASNEIEKGRRRHHPNVNEPLRLSLIIYLYTRVSDFQNLPIMRCMLQTFKQSLEVALPGMPLSSFHASAPDLLFWLLFIGGMASQEHSPHSWLVSHLEDVARILTLEDWMTEVRPLLGEFSTRIGRRIRGRRTCGVM</sequence>
<dbReference type="PANTHER" id="PTHR37540">
    <property type="entry name" value="TRANSCRIPTION FACTOR (ACR-2), PUTATIVE-RELATED-RELATED"/>
    <property type="match status" value="1"/>
</dbReference>
<evidence type="ECO:0000313" key="1">
    <source>
        <dbReference type="EMBL" id="KAL2850506.1"/>
    </source>
</evidence>